<reference evidence="6 7" key="1">
    <citation type="submission" date="2018-02" db="EMBL/GenBank/DDBJ databases">
        <title>Genomic Encyclopedia of Archaeal and Bacterial Type Strains, Phase II (KMG-II): from individual species to whole genera.</title>
        <authorList>
            <person name="Goeker M."/>
        </authorList>
    </citation>
    <scope>NUCLEOTIDE SEQUENCE [LARGE SCALE GENOMIC DNA]</scope>
    <source>
        <strain evidence="6 7">DSM 29526</strain>
    </source>
</reference>
<dbReference type="InterPro" id="IPR029028">
    <property type="entry name" value="Alpha/beta_knot_MTases"/>
</dbReference>
<dbReference type="AlphaFoldDB" id="A0A2S6I5T5"/>
<evidence type="ECO:0000313" key="6">
    <source>
        <dbReference type="EMBL" id="PPK86523.1"/>
    </source>
</evidence>
<dbReference type="EC" id="2.1.1.177" evidence="5"/>
<feature type="binding site" evidence="5">
    <location>
        <begin position="124"/>
        <end position="129"/>
    </location>
    <ligand>
        <name>S-adenosyl-L-methionine</name>
        <dbReference type="ChEBI" id="CHEBI:59789"/>
    </ligand>
</feature>
<feature type="binding site" evidence="5">
    <location>
        <position position="73"/>
    </location>
    <ligand>
        <name>S-adenosyl-L-methionine</name>
        <dbReference type="ChEBI" id="CHEBI:59789"/>
    </ligand>
</feature>
<comment type="function">
    <text evidence="5">Specifically methylates the pseudouridine at position 1915 (m3Psi1915) in 23S rRNA.</text>
</comment>
<keyword evidence="5" id="KW-0698">rRNA processing</keyword>
<dbReference type="HAMAP" id="MF_00658">
    <property type="entry name" value="23SrRNA_methyltr_H"/>
    <property type="match status" value="1"/>
</dbReference>
<keyword evidence="5" id="KW-0963">Cytoplasm</keyword>
<keyword evidence="2 5" id="KW-0808">Transferase</keyword>
<comment type="subcellular location">
    <subcellularLocation>
        <location evidence="5">Cytoplasm</location>
    </subcellularLocation>
</comment>
<evidence type="ECO:0000256" key="3">
    <source>
        <dbReference type="ARBA" id="ARBA00022691"/>
    </source>
</evidence>
<keyword evidence="3 5" id="KW-0949">S-adenosyl-L-methionine</keyword>
<comment type="subunit">
    <text evidence="5">Homodimer.</text>
</comment>
<evidence type="ECO:0000256" key="1">
    <source>
        <dbReference type="ARBA" id="ARBA00022603"/>
    </source>
</evidence>
<dbReference type="Pfam" id="PF02590">
    <property type="entry name" value="SPOUT_MTase"/>
    <property type="match status" value="1"/>
</dbReference>
<dbReference type="Gene3D" id="3.40.1280.10">
    <property type="match status" value="1"/>
</dbReference>
<evidence type="ECO:0000256" key="5">
    <source>
        <dbReference type="HAMAP-Rule" id="MF_00658"/>
    </source>
</evidence>
<comment type="caution">
    <text evidence="6">The sequence shown here is derived from an EMBL/GenBank/DDBJ whole genome shotgun (WGS) entry which is preliminary data.</text>
</comment>
<keyword evidence="7" id="KW-1185">Reference proteome</keyword>
<evidence type="ECO:0000256" key="4">
    <source>
        <dbReference type="ARBA" id="ARBA00038303"/>
    </source>
</evidence>
<sequence>MKVQLYFIGKTKEKYLRTGEEIYAKRLSHYLPVAVEILPDIRMAGKMSSEELKEAEGKLLLSRIGPEDRLVLLDEGGATYSSVELSRWMEKELQRPARRLVFAVGGAFGFTEAVYARADQQLSLSRMTFSHQMVRLFLLEQIYRAMTILRNEKYHNS</sequence>
<dbReference type="PIRSF" id="PIRSF004505">
    <property type="entry name" value="MT_bac"/>
    <property type="match status" value="1"/>
</dbReference>
<feature type="binding site" evidence="5">
    <location>
        <position position="105"/>
    </location>
    <ligand>
        <name>S-adenosyl-L-methionine</name>
        <dbReference type="ChEBI" id="CHEBI:59789"/>
    </ligand>
</feature>
<keyword evidence="1 5" id="KW-0489">Methyltransferase</keyword>
<accession>A0A2S6I5T5</accession>
<evidence type="ECO:0000256" key="2">
    <source>
        <dbReference type="ARBA" id="ARBA00022679"/>
    </source>
</evidence>
<protein>
    <recommendedName>
        <fullName evidence="5">Ribosomal RNA large subunit methyltransferase H</fullName>
        <ecNumber evidence="5">2.1.1.177</ecNumber>
    </recommendedName>
    <alternativeName>
        <fullName evidence="5">23S rRNA (pseudouridine1915-N3)-methyltransferase</fullName>
    </alternativeName>
    <alternativeName>
        <fullName evidence="5">23S rRNA m3Psi1915 methyltransferase</fullName>
    </alternativeName>
    <alternativeName>
        <fullName evidence="5">rRNA (pseudouridine-N3-)-methyltransferase RlmH</fullName>
    </alternativeName>
</protein>
<dbReference type="InterPro" id="IPR029026">
    <property type="entry name" value="tRNA_m1G_MTases_N"/>
</dbReference>
<dbReference type="InterPro" id="IPR003742">
    <property type="entry name" value="RlmH-like"/>
</dbReference>
<organism evidence="6 7">
    <name type="scientific">Neolewinella xylanilytica</name>
    <dbReference type="NCBI Taxonomy" id="1514080"/>
    <lineage>
        <taxon>Bacteria</taxon>
        <taxon>Pseudomonadati</taxon>
        <taxon>Bacteroidota</taxon>
        <taxon>Saprospiria</taxon>
        <taxon>Saprospirales</taxon>
        <taxon>Lewinellaceae</taxon>
        <taxon>Neolewinella</taxon>
    </lineage>
</organism>
<dbReference type="CDD" id="cd18081">
    <property type="entry name" value="RlmH-like"/>
    <property type="match status" value="1"/>
</dbReference>
<comment type="catalytic activity">
    <reaction evidence="5">
        <text>pseudouridine(1915) in 23S rRNA + S-adenosyl-L-methionine = N(3)-methylpseudouridine(1915) in 23S rRNA + S-adenosyl-L-homocysteine + H(+)</text>
        <dbReference type="Rhea" id="RHEA:42752"/>
        <dbReference type="Rhea" id="RHEA-COMP:10221"/>
        <dbReference type="Rhea" id="RHEA-COMP:10222"/>
        <dbReference type="ChEBI" id="CHEBI:15378"/>
        <dbReference type="ChEBI" id="CHEBI:57856"/>
        <dbReference type="ChEBI" id="CHEBI:59789"/>
        <dbReference type="ChEBI" id="CHEBI:65314"/>
        <dbReference type="ChEBI" id="CHEBI:74486"/>
        <dbReference type="EC" id="2.1.1.177"/>
    </reaction>
</comment>
<dbReference type="EMBL" id="PTJC01000006">
    <property type="protein sequence ID" value="PPK86523.1"/>
    <property type="molecule type" value="Genomic_DNA"/>
</dbReference>
<evidence type="ECO:0000313" key="7">
    <source>
        <dbReference type="Proteomes" id="UP000237662"/>
    </source>
</evidence>
<dbReference type="GO" id="GO:0070038">
    <property type="term" value="F:rRNA (pseudouridine-N3-)-methyltransferase activity"/>
    <property type="evidence" value="ECO:0007669"/>
    <property type="project" value="UniProtKB-UniRule"/>
</dbReference>
<dbReference type="Proteomes" id="UP000237662">
    <property type="component" value="Unassembled WGS sequence"/>
</dbReference>
<name>A0A2S6I5T5_9BACT</name>
<dbReference type="RefSeq" id="WP_104420951.1">
    <property type="nucleotide sequence ID" value="NZ_PTJC01000006.1"/>
</dbReference>
<dbReference type="PANTHER" id="PTHR33603:SF1">
    <property type="entry name" value="RIBOSOMAL RNA LARGE SUBUNIT METHYLTRANSFERASE H"/>
    <property type="match status" value="1"/>
</dbReference>
<dbReference type="OrthoDB" id="9806643at2"/>
<dbReference type="SUPFAM" id="SSF75217">
    <property type="entry name" value="alpha/beta knot"/>
    <property type="match status" value="1"/>
</dbReference>
<dbReference type="GO" id="GO:0005737">
    <property type="term" value="C:cytoplasm"/>
    <property type="evidence" value="ECO:0007669"/>
    <property type="project" value="UniProtKB-SubCell"/>
</dbReference>
<proteinExistence type="inferred from homology"/>
<gene>
    <name evidence="5" type="primary">rlmH</name>
    <name evidence="6" type="ORF">CLV84_3454</name>
</gene>
<comment type="similarity">
    <text evidence="4 5">Belongs to the RNA methyltransferase RlmH family.</text>
</comment>
<dbReference type="PANTHER" id="PTHR33603">
    <property type="entry name" value="METHYLTRANSFERASE"/>
    <property type="match status" value="1"/>
</dbReference>